<dbReference type="EMBL" id="JAVFWL010000002">
    <property type="protein sequence ID" value="KAK6734658.1"/>
    <property type="molecule type" value="Genomic_DNA"/>
</dbReference>
<protein>
    <submittedName>
        <fullName evidence="1">Uncharacterized protein</fullName>
    </submittedName>
</protein>
<reference evidence="1 2" key="1">
    <citation type="submission" date="2023-08" db="EMBL/GenBank/DDBJ databases">
        <title>A Necator americanus chromosomal reference genome.</title>
        <authorList>
            <person name="Ilik V."/>
            <person name="Petrzelkova K.J."/>
            <person name="Pardy F."/>
            <person name="Fuh T."/>
            <person name="Niatou-Singa F.S."/>
            <person name="Gouil Q."/>
            <person name="Baker L."/>
            <person name="Ritchie M.E."/>
            <person name="Jex A.R."/>
            <person name="Gazzola D."/>
            <person name="Li H."/>
            <person name="Toshio Fujiwara R."/>
            <person name="Zhan B."/>
            <person name="Aroian R.V."/>
            <person name="Pafco B."/>
            <person name="Schwarz E.M."/>
        </authorList>
    </citation>
    <scope>NUCLEOTIDE SEQUENCE [LARGE SCALE GENOMIC DNA]</scope>
    <source>
        <strain evidence="1 2">Aroian</strain>
        <tissue evidence="1">Whole animal</tissue>
    </source>
</reference>
<gene>
    <name evidence="1" type="primary">Necator_chrII.g5865</name>
    <name evidence="1" type="ORF">RB195_018072</name>
</gene>
<name>A0ABR1CAZ0_NECAM</name>
<comment type="caution">
    <text evidence="1">The sequence shown here is derived from an EMBL/GenBank/DDBJ whole genome shotgun (WGS) entry which is preliminary data.</text>
</comment>
<evidence type="ECO:0000313" key="1">
    <source>
        <dbReference type="EMBL" id="KAK6734658.1"/>
    </source>
</evidence>
<proteinExistence type="predicted"/>
<organism evidence="1 2">
    <name type="scientific">Necator americanus</name>
    <name type="common">Human hookworm</name>
    <dbReference type="NCBI Taxonomy" id="51031"/>
    <lineage>
        <taxon>Eukaryota</taxon>
        <taxon>Metazoa</taxon>
        <taxon>Ecdysozoa</taxon>
        <taxon>Nematoda</taxon>
        <taxon>Chromadorea</taxon>
        <taxon>Rhabditida</taxon>
        <taxon>Rhabditina</taxon>
        <taxon>Rhabditomorpha</taxon>
        <taxon>Strongyloidea</taxon>
        <taxon>Ancylostomatidae</taxon>
        <taxon>Bunostominae</taxon>
        <taxon>Necator</taxon>
    </lineage>
</organism>
<accession>A0ABR1CAZ0</accession>
<keyword evidence="2" id="KW-1185">Reference proteome</keyword>
<sequence length="111" mass="13211">MMYRSETMPVPSAMLNRLDCTERKLLRRLLGCFWLGVCHNEELYAEVNVVYPRMTRGRYQHLAPPSKVATENRLRFFGHIKSGPTDRFVQRVLKSQSDSSWKRPHDRKRKF</sequence>
<dbReference type="Proteomes" id="UP001303046">
    <property type="component" value="Unassembled WGS sequence"/>
</dbReference>
<evidence type="ECO:0000313" key="2">
    <source>
        <dbReference type="Proteomes" id="UP001303046"/>
    </source>
</evidence>